<accession>A8Q6R2</accession>
<reference evidence="3" key="1">
    <citation type="journal article" date="2007" name="Science">
        <title>Draft genome of the filarial nematode parasite Brugia malayi.</title>
        <authorList>
            <person name="Ghedin E."/>
            <person name="Wang S."/>
            <person name="Spiro D."/>
            <person name="Caler E."/>
            <person name="Zhao Q."/>
            <person name="Crabtree J."/>
            <person name="Allen J.E."/>
            <person name="Delcher A.L."/>
            <person name="Guiliano D.B."/>
            <person name="Miranda-Saavedra D."/>
            <person name="Angiuoli S.V."/>
            <person name="Creasy T."/>
            <person name="Amedeo P."/>
            <person name="Haas B."/>
            <person name="El-Sayed N.M."/>
            <person name="Wortman J.R."/>
            <person name="Feldblyum T."/>
            <person name="Tallon L."/>
            <person name="Schatz M."/>
            <person name="Shumway M."/>
            <person name="Koo H."/>
            <person name="Salzberg S.L."/>
            <person name="Schobel S."/>
            <person name="Pertea M."/>
            <person name="Pop M."/>
            <person name="White O."/>
            <person name="Barton G.J."/>
            <person name="Carlow C.K."/>
            <person name="Crawford M.J."/>
            <person name="Daub J."/>
            <person name="Dimmic M.W."/>
            <person name="Estes C.F."/>
            <person name="Foster J.M."/>
            <person name="Ganatra M."/>
            <person name="Gregory W.F."/>
            <person name="Johnson N.M."/>
            <person name="Jin J."/>
            <person name="Komuniecki R."/>
            <person name="Korf I."/>
            <person name="Kumar S."/>
            <person name="Laney S."/>
            <person name="Li B.W."/>
            <person name="Li W."/>
            <person name="Lindblom T.H."/>
            <person name="Lustigman S."/>
            <person name="Ma D."/>
            <person name="Maina C.V."/>
            <person name="Martin D.M."/>
            <person name="McCarter J.P."/>
            <person name="McReynolds L."/>
            <person name="Mitreva M."/>
            <person name="Nutman T.B."/>
            <person name="Parkinson J."/>
            <person name="Peregrin-Alvarez J.M."/>
            <person name="Poole C."/>
            <person name="Ren Q."/>
            <person name="Saunders L."/>
            <person name="Sluder A.E."/>
            <person name="Smith K."/>
            <person name="Stanke M."/>
            <person name="Unnasch T.R."/>
            <person name="Ware J."/>
            <person name="Wei A.D."/>
            <person name="Weil G."/>
            <person name="Williams D.J."/>
            <person name="Zhang Y."/>
            <person name="Williams S.A."/>
            <person name="Fraser-Liggett C."/>
            <person name="Slatko B."/>
            <person name="Blaxter M.L."/>
            <person name="Scott A.L."/>
        </authorList>
    </citation>
    <scope>NUCLEOTIDE SEQUENCE [LARGE SCALE GENOMIC DNA]</scope>
</reference>
<evidence type="ECO:0000259" key="2">
    <source>
        <dbReference type="PROSITE" id="PS50157"/>
    </source>
</evidence>
<feature type="domain" description="C2H2-type" evidence="2">
    <location>
        <begin position="41"/>
        <end position="63"/>
    </location>
</feature>
<organism evidence="3">
    <name type="scientific">Brugia malayi</name>
    <name type="common">Filarial nematode worm</name>
    <dbReference type="NCBI Taxonomy" id="6279"/>
    <lineage>
        <taxon>Eukaryota</taxon>
        <taxon>Metazoa</taxon>
        <taxon>Ecdysozoa</taxon>
        <taxon>Nematoda</taxon>
        <taxon>Chromadorea</taxon>
        <taxon>Rhabditida</taxon>
        <taxon>Spirurina</taxon>
        <taxon>Spiruromorpha</taxon>
        <taxon>Filarioidea</taxon>
        <taxon>Onchocercidae</taxon>
        <taxon>Brugia</taxon>
    </lineage>
</organism>
<dbReference type="CTD" id="6103772"/>
<dbReference type="GeneID" id="6103772"/>
<name>A8Q6R2_BRUMA</name>
<dbReference type="GO" id="GO:0008270">
    <property type="term" value="F:zinc ion binding"/>
    <property type="evidence" value="ECO:0007669"/>
    <property type="project" value="UniProtKB-KW"/>
</dbReference>
<evidence type="ECO:0000256" key="1">
    <source>
        <dbReference type="PROSITE-ProRule" id="PRU00042"/>
    </source>
</evidence>
<dbReference type="KEGG" id="bmy:BM_BM16924"/>
<dbReference type="PROSITE" id="PS00028">
    <property type="entry name" value="ZINC_FINGER_C2H2_1"/>
    <property type="match status" value="1"/>
</dbReference>
<gene>
    <name evidence="3" type="ORF">Bm1_44435</name>
</gene>
<sequence length="289" mass="32011">MCVTLSRERRQRKREGEGSKGLNRFEKLDDEKDEQSMASFFLCYECGTTFSVRNDFDEHILVHQAVSLCYQIYEFDKGGPSVVKAKLENQHTSFKESYKPQAVKLLTTFRKTSDCSQKNVRKITTTKRKLMGLSFSPDSPSKVPCLKQKKNSQNDIKITKGNKTQDNSAVIATVGSQLIHLQVDREHSKMGLDVTLSADVSGATHTDLMEDQVTSPLKLAELPKTDMTVATSTKSSGVIIPSSPSTSTTSASAPALPKCLNCDYRSSQGTDMVEHGIFIFFLTEDCSLA</sequence>
<dbReference type="OrthoDB" id="5821559at2759"/>
<dbReference type="InterPro" id="IPR013087">
    <property type="entry name" value="Znf_C2H2_type"/>
</dbReference>
<proteinExistence type="predicted"/>
<dbReference type="PROSITE" id="PS50157">
    <property type="entry name" value="ZINC_FINGER_C2H2_2"/>
    <property type="match status" value="1"/>
</dbReference>
<keyword evidence="1" id="KW-0479">Metal-binding</keyword>
<keyword evidence="1" id="KW-0863">Zinc-finger</keyword>
<keyword evidence="1" id="KW-0862">Zinc</keyword>
<dbReference type="AlphaFoldDB" id="A8Q6R2"/>
<protein>
    <submittedName>
        <fullName evidence="3">Zinc finger, C2H2 type family protein</fullName>
    </submittedName>
</protein>
<dbReference type="EMBL" id="DS239418">
    <property type="protein sequence ID" value="EDP30565.1"/>
    <property type="molecule type" value="Genomic_DNA"/>
</dbReference>
<dbReference type="RefSeq" id="XP_001900351.2">
    <property type="nucleotide sequence ID" value="XM_001900316.2"/>
</dbReference>
<evidence type="ECO:0000313" key="3">
    <source>
        <dbReference type="EMBL" id="EDP30565.1"/>
    </source>
</evidence>